<dbReference type="PANTHER" id="PTHR13096">
    <property type="entry name" value="MINA53 MYC INDUCED NUCLEAR ANTIGEN"/>
    <property type="match status" value="1"/>
</dbReference>
<dbReference type="Proteomes" id="UP000714380">
    <property type="component" value="Unassembled WGS sequence"/>
</dbReference>
<evidence type="ECO:0000256" key="5">
    <source>
        <dbReference type="ARBA" id="ARBA00023004"/>
    </source>
</evidence>
<evidence type="ECO:0000256" key="2">
    <source>
        <dbReference type="ARBA" id="ARBA00022723"/>
    </source>
</evidence>
<protein>
    <submittedName>
        <fullName evidence="7">Cupin domain-containing protein</fullName>
    </submittedName>
</protein>
<dbReference type="Pfam" id="PF08007">
    <property type="entry name" value="JmjC_2"/>
    <property type="match status" value="1"/>
</dbReference>
<dbReference type="Gene3D" id="2.60.120.650">
    <property type="entry name" value="Cupin"/>
    <property type="match status" value="1"/>
</dbReference>
<evidence type="ECO:0000256" key="1">
    <source>
        <dbReference type="ARBA" id="ARBA00001954"/>
    </source>
</evidence>
<keyword evidence="8" id="KW-1185">Reference proteome</keyword>
<dbReference type="InterPro" id="IPR046799">
    <property type="entry name" value="ROXA-like_wH"/>
</dbReference>
<evidence type="ECO:0000313" key="8">
    <source>
        <dbReference type="Proteomes" id="UP000714380"/>
    </source>
</evidence>
<proteinExistence type="predicted"/>
<sequence>MHVLGELSVEEFLRDYWHKKPVLIRNAWPQFQPLLSSQELAGLSLEQEIETRIVEEEGKDGPWSIRKGPFTEEDYLQLPANKWTLLVQGVDQWIPEAADLLEHFRFIPSWRIDDLMISYAVDGGSVGPHYDQYDVFLLQAEGQREWRIGQMCGEHTPFMQGPKIRILENFEETDRWVLNPGDMLYLPPALAHYGIAQGECQTYSIGFRAPSVAELIQTAADDIIATSSDDERYADSGLSQQRTPGLIDDSAAANLREALNRTLQDDSRLKRILGKLMTEAKYPEHLPEIETELEWQDCEQLMNENPLIRRSEFARFAYSDNSDGVDFYAAGQHFCLPTSARQLIAYLADNVQYESCELLASASSKDSQSLLASLWQQHMFYCPEDDYGH</sequence>
<gene>
    <name evidence="7" type="ORF">I9W95_16375</name>
</gene>
<dbReference type="SMART" id="SM00558">
    <property type="entry name" value="JmjC"/>
    <property type="match status" value="1"/>
</dbReference>
<evidence type="ECO:0000256" key="4">
    <source>
        <dbReference type="ARBA" id="ARBA00023002"/>
    </source>
</evidence>
<dbReference type="RefSeq" id="WP_225676871.1">
    <property type="nucleotide sequence ID" value="NZ_JAEDAH010000102.1"/>
</dbReference>
<keyword evidence="2" id="KW-0479">Metal-binding</keyword>
<keyword evidence="5" id="KW-0408">Iron</keyword>
<reference evidence="7 8" key="1">
    <citation type="submission" date="2020-12" db="EMBL/GenBank/DDBJ databases">
        <title>Novel Thalassolituus-related marine hydrocarbonoclastic bacteria mediated algae-derived hydrocarbons mineralization in twilight zone of the northern South China Sea.</title>
        <authorList>
            <person name="Dong C."/>
        </authorList>
    </citation>
    <scope>NUCLEOTIDE SEQUENCE [LARGE SCALE GENOMIC DNA]</scope>
    <source>
        <strain evidence="7 8">IMCC1826</strain>
    </source>
</reference>
<accession>A0ABS7ZVD7</accession>
<keyword evidence="4" id="KW-0560">Oxidoreductase</keyword>
<feature type="domain" description="JmjC" evidence="6">
    <location>
        <begin position="96"/>
        <end position="224"/>
    </location>
</feature>
<name>A0ABS7ZVD7_9GAMM</name>
<evidence type="ECO:0000256" key="3">
    <source>
        <dbReference type="ARBA" id="ARBA00022964"/>
    </source>
</evidence>
<dbReference type="EMBL" id="JAEDAH010000102">
    <property type="protein sequence ID" value="MCA6065178.1"/>
    <property type="molecule type" value="Genomic_DNA"/>
</dbReference>
<comment type="cofactor">
    <cofactor evidence="1">
        <name>Fe(2+)</name>
        <dbReference type="ChEBI" id="CHEBI:29033"/>
    </cofactor>
</comment>
<evidence type="ECO:0000259" key="6">
    <source>
        <dbReference type="PROSITE" id="PS51184"/>
    </source>
</evidence>
<dbReference type="SUPFAM" id="SSF51197">
    <property type="entry name" value="Clavaminate synthase-like"/>
    <property type="match status" value="1"/>
</dbReference>
<dbReference type="Pfam" id="PF20514">
    <property type="entry name" value="WHD_ROXA"/>
    <property type="match status" value="1"/>
</dbReference>
<dbReference type="PANTHER" id="PTHR13096:SF8">
    <property type="entry name" value="RIBOSOMAL OXYGENASE 1"/>
    <property type="match status" value="1"/>
</dbReference>
<dbReference type="InterPro" id="IPR003347">
    <property type="entry name" value="JmjC_dom"/>
</dbReference>
<comment type="caution">
    <text evidence="7">The sequence shown here is derived from an EMBL/GenBank/DDBJ whole genome shotgun (WGS) entry which is preliminary data.</text>
</comment>
<organism evidence="7 8">
    <name type="scientific">Thalassolituus marinus</name>
    <dbReference type="NCBI Taxonomy" id="671053"/>
    <lineage>
        <taxon>Bacteria</taxon>
        <taxon>Pseudomonadati</taxon>
        <taxon>Pseudomonadota</taxon>
        <taxon>Gammaproteobacteria</taxon>
        <taxon>Oceanospirillales</taxon>
        <taxon>Oceanospirillaceae</taxon>
        <taxon>Thalassolituus</taxon>
    </lineage>
</organism>
<dbReference type="PROSITE" id="PS51184">
    <property type="entry name" value="JMJC"/>
    <property type="match status" value="1"/>
</dbReference>
<dbReference type="InterPro" id="IPR039994">
    <property type="entry name" value="NO66-like"/>
</dbReference>
<dbReference type="Gene3D" id="3.40.366.30">
    <property type="entry name" value="50S ribosomal protein L16 arginine hydroxylase, Chain A, Domain 2"/>
    <property type="match status" value="1"/>
</dbReference>
<evidence type="ECO:0000313" key="7">
    <source>
        <dbReference type="EMBL" id="MCA6065178.1"/>
    </source>
</evidence>
<keyword evidence="3" id="KW-0223">Dioxygenase</keyword>